<dbReference type="AlphaFoldDB" id="R1CM99"/>
<feature type="transmembrane region" description="Helical" evidence="1">
    <location>
        <begin position="58"/>
        <end position="79"/>
    </location>
</feature>
<dbReference type="eggNOG" id="ENOG50330HE">
    <property type="taxonomic scope" value="Bacteria"/>
</dbReference>
<dbReference type="InterPro" id="IPR025470">
    <property type="entry name" value="DUF4321"/>
</dbReference>
<organism evidence="2 3">
    <name type="scientific">Caldisalinibacter kiritimatiensis</name>
    <dbReference type="NCBI Taxonomy" id="1304284"/>
    <lineage>
        <taxon>Bacteria</taxon>
        <taxon>Bacillati</taxon>
        <taxon>Bacillota</taxon>
        <taxon>Tissierellia</taxon>
        <taxon>Tissierellales</taxon>
        <taxon>Thermohalobacteraceae</taxon>
        <taxon>Caldisalinibacter</taxon>
    </lineage>
</organism>
<gene>
    <name evidence="2" type="ORF">L21TH_2135</name>
</gene>
<evidence type="ECO:0000313" key="2">
    <source>
        <dbReference type="EMBL" id="EOC99830.1"/>
    </source>
</evidence>
<comment type="caution">
    <text evidence="2">The sequence shown here is derived from an EMBL/GenBank/DDBJ whole genome shotgun (WGS) entry which is preliminary data.</text>
</comment>
<dbReference type="STRING" id="1304284.L21TH_2135"/>
<accession>R1CM99</accession>
<reference evidence="2 3" key="1">
    <citation type="journal article" date="2015" name="Geomicrobiol. J.">
        <title>Caldisalinibacter kiritimatiensis gen. nov., sp. nov., a moderately thermohalophilic thiosulfate-reducing bacterium from a hypersaline microbial mat.</title>
        <authorList>
            <person name="Ben Hania W."/>
            <person name="Joseph M."/>
            <person name="Fiebig A."/>
            <person name="Bunk B."/>
            <person name="Klenk H.-P."/>
            <person name="Fardeau M.-L."/>
            <person name="Spring S."/>
        </authorList>
    </citation>
    <scope>NUCLEOTIDE SEQUENCE [LARGE SCALE GENOMIC DNA]</scope>
    <source>
        <strain evidence="2 3">L21-TH-D2</strain>
    </source>
</reference>
<keyword evidence="1" id="KW-0812">Transmembrane</keyword>
<evidence type="ECO:0000313" key="3">
    <source>
        <dbReference type="Proteomes" id="UP000013378"/>
    </source>
</evidence>
<dbReference type="EMBL" id="ARZA01000236">
    <property type="protein sequence ID" value="EOC99830.1"/>
    <property type="molecule type" value="Genomic_DNA"/>
</dbReference>
<sequence length="82" mass="9042">MRARNRNTLLLITLLIVGIIIGGILGDILSDQVPFLNKSYPIGFQPVHIDLNVIDMTFGLMIDINVASIIGIVLAILIFKRI</sequence>
<protein>
    <recommendedName>
        <fullName evidence="4">DUF4321 domain-containing protein</fullName>
    </recommendedName>
</protein>
<name>R1CM99_9FIRM</name>
<evidence type="ECO:0000256" key="1">
    <source>
        <dbReference type="SAM" id="Phobius"/>
    </source>
</evidence>
<dbReference type="RefSeq" id="WP_006315700.1">
    <property type="nucleotide sequence ID" value="NZ_ARZA01000236.1"/>
</dbReference>
<keyword evidence="1" id="KW-1133">Transmembrane helix</keyword>
<evidence type="ECO:0008006" key="4">
    <source>
        <dbReference type="Google" id="ProtNLM"/>
    </source>
</evidence>
<dbReference type="Pfam" id="PF14209">
    <property type="entry name" value="DUF4321"/>
    <property type="match status" value="1"/>
</dbReference>
<proteinExistence type="predicted"/>
<dbReference type="Proteomes" id="UP000013378">
    <property type="component" value="Unassembled WGS sequence"/>
</dbReference>
<dbReference type="OrthoDB" id="1955744at2"/>
<keyword evidence="3" id="KW-1185">Reference proteome</keyword>
<keyword evidence="1" id="KW-0472">Membrane</keyword>